<evidence type="ECO:0000313" key="2">
    <source>
        <dbReference type="Proteomes" id="UP001218231"/>
    </source>
</evidence>
<name>A0ABY7TZI0_9SPHN</name>
<proteinExistence type="predicted"/>
<keyword evidence="2" id="KW-1185">Reference proteome</keyword>
<reference evidence="1 2" key="1">
    <citation type="submission" date="2023-02" db="EMBL/GenBank/DDBJ databases">
        <title>Genome sequence of Novosphingobium humi KACC 19094.</title>
        <authorList>
            <person name="Kim S."/>
            <person name="Heo J."/>
            <person name="Kwon S.-W."/>
        </authorList>
    </citation>
    <scope>NUCLEOTIDE SEQUENCE [LARGE SCALE GENOMIC DNA]</scope>
    <source>
        <strain evidence="1 2">KACC 19094</strain>
    </source>
</reference>
<evidence type="ECO:0000313" key="1">
    <source>
        <dbReference type="EMBL" id="WCT78285.1"/>
    </source>
</evidence>
<sequence>MATVYAVPLRAVPSYTDQTGAPCQSCHVGGFGPQLTDFGREFKLGGYTLRSKASIPLAAMGVASYTHTAANQNPAPTNFSSNDNLAFDQGSLFIAGGAGRHFGGFAQITYDGVARQWHWDNFDVRLVNTGSLLGGDATYGLIINNNPTVQDPWNTAPAWGFPYTTSALPQTPGASPLIDGALAQNVLGTSLYGWFNHKFYLEAGAYSSLRAGTLNWLGVDPTAPGDLHGLAPYARVAAQTHIAGGTASIGAMALKAQINPGRDRTTGLADHYTDLALDASWQKALASGNVVAMNLRYAHEASNLLASCALGNVGDGSTSLCARTILNEWRGDVTYSWQNRIGATLQLFAISGSSNANLYAPTNRPDSNGLMAQFDYTPWGNGNSPLGPRANLRLGVQYTAFGRFNGAVRNYDGNGAKARDNNTLRLFSWLAF</sequence>
<organism evidence="1 2">
    <name type="scientific">Novosphingobium humi</name>
    <dbReference type="NCBI Taxonomy" id="2282397"/>
    <lineage>
        <taxon>Bacteria</taxon>
        <taxon>Pseudomonadati</taxon>
        <taxon>Pseudomonadota</taxon>
        <taxon>Alphaproteobacteria</taxon>
        <taxon>Sphingomonadales</taxon>
        <taxon>Sphingomonadaceae</taxon>
        <taxon>Novosphingobium</taxon>
    </lineage>
</organism>
<gene>
    <name evidence="1" type="ORF">PQ457_04740</name>
</gene>
<evidence type="ECO:0008006" key="3">
    <source>
        <dbReference type="Google" id="ProtNLM"/>
    </source>
</evidence>
<dbReference type="EMBL" id="CP117417">
    <property type="protein sequence ID" value="WCT78285.1"/>
    <property type="molecule type" value="Genomic_DNA"/>
</dbReference>
<protein>
    <recommendedName>
        <fullName evidence="3">Cytochrome C</fullName>
    </recommendedName>
</protein>
<accession>A0ABY7TZI0</accession>
<dbReference type="RefSeq" id="WP_273618615.1">
    <property type="nucleotide sequence ID" value="NZ_CP117417.1"/>
</dbReference>
<dbReference type="Proteomes" id="UP001218231">
    <property type="component" value="Chromosome"/>
</dbReference>